<dbReference type="EMBL" id="JAFIQS020000002">
    <property type="protein sequence ID" value="KAH9485340.1"/>
    <property type="molecule type" value="Genomic_DNA"/>
</dbReference>
<reference evidence="1" key="1">
    <citation type="submission" date="2021-10" db="EMBL/GenBank/DDBJ databases">
        <title>Psilocybe cubensis genome.</title>
        <authorList>
            <person name="Mckernan K.J."/>
            <person name="Crawford S."/>
            <person name="Trippe A."/>
            <person name="Kane L.T."/>
            <person name="Mclaughlin S."/>
        </authorList>
    </citation>
    <scope>NUCLEOTIDE SEQUENCE</scope>
    <source>
        <strain evidence="1">MGC-MH-2018</strain>
    </source>
</reference>
<dbReference type="Proteomes" id="UP000664032">
    <property type="component" value="Unassembled WGS sequence"/>
</dbReference>
<organism evidence="1 2">
    <name type="scientific">Psilocybe cubensis</name>
    <name type="common">Psychedelic mushroom</name>
    <name type="synonym">Stropharia cubensis</name>
    <dbReference type="NCBI Taxonomy" id="181762"/>
    <lineage>
        <taxon>Eukaryota</taxon>
        <taxon>Fungi</taxon>
        <taxon>Dikarya</taxon>
        <taxon>Basidiomycota</taxon>
        <taxon>Agaricomycotina</taxon>
        <taxon>Agaricomycetes</taxon>
        <taxon>Agaricomycetidae</taxon>
        <taxon>Agaricales</taxon>
        <taxon>Agaricineae</taxon>
        <taxon>Strophariaceae</taxon>
        <taxon>Psilocybe</taxon>
    </lineage>
</organism>
<gene>
    <name evidence="1" type="ORF">JR316_0002248</name>
</gene>
<evidence type="ECO:0000313" key="2">
    <source>
        <dbReference type="Proteomes" id="UP000664032"/>
    </source>
</evidence>
<accession>A0ACB8HC82</accession>
<keyword evidence="2" id="KW-1185">Reference proteome</keyword>
<protein>
    <submittedName>
        <fullName evidence="1">Uncharacterized protein</fullName>
    </submittedName>
</protein>
<evidence type="ECO:0000313" key="1">
    <source>
        <dbReference type="EMBL" id="KAH9485340.1"/>
    </source>
</evidence>
<comment type="caution">
    <text evidence="1">The sequence shown here is derived from an EMBL/GenBank/DDBJ whole genome shotgun (WGS) entry which is preliminary data.</text>
</comment>
<sequence length="332" mass="36869">MPKGPRKGPNSSQFRINGRFAKPSKPTIPSNSEPEVNEITSYLNNLTITKYSNMTAPNNQESASSTEERLTQLLQTVNALASQVQLLSASRTMAQPQANTLPPPEPQHSTGFVLPIPNTLDASPSLRSTFPEIEAAHITAIIIHTFQQYDLHKLDSKYCEKMAEPAYTFNASTMQFEASNKAAHKYKMVNSLLTPLIIYFDVLIAHLFAASPRVNVSHFFFKFINHFHKLTTEYDWPAVLEYTMAFIARQCADMADHGNYTKWGLPNKELQLQHLFGHCCAPGNKTGTLRATGIKKDNGSTVCQNFNLGTCTQTPCPYGRIHAKGSGSDKTN</sequence>
<name>A0ACB8HC82_PSICU</name>
<proteinExistence type="predicted"/>